<dbReference type="PRINTS" id="PR00080">
    <property type="entry name" value="SDRFAMILY"/>
</dbReference>
<reference evidence="5 6" key="1">
    <citation type="submission" date="2018-03" db="EMBL/GenBank/DDBJ databases">
        <title>Genomic Encyclopedia of Archaeal and Bacterial Type Strains, Phase II (KMG-II): from individual species to whole genera.</title>
        <authorList>
            <person name="Goeker M."/>
        </authorList>
    </citation>
    <scope>NUCLEOTIDE SEQUENCE [LARGE SCALE GENOMIC DNA]</scope>
    <source>
        <strain evidence="5 6">DSM 44946</strain>
    </source>
</reference>
<dbReference type="Proteomes" id="UP000237797">
    <property type="component" value="Unassembled WGS sequence"/>
</dbReference>
<comment type="similarity">
    <text evidence="1 3">Belongs to the short-chain dehydrogenases/reductases (SDR) family.</text>
</comment>
<dbReference type="PRINTS" id="PR00081">
    <property type="entry name" value="GDHRDH"/>
</dbReference>
<dbReference type="InterPro" id="IPR036291">
    <property type="entry name" value="NAD(P)-bd_dom_sf"/>
</dbReference>
<dbReference type="Gene3D" id="3.40.50.720">
    <property type="entry name" value="NAD(P)-binding Rossmann-like Domain"/>
    <property type="match status" value="1"/>
</dbReference>
<dbReference type="InterPro" id="IPR020904">
    <property type="entry name" value="Sc_DH/Rdtase_CS"/>
</dbReference>
<evidence type="ECO:0000256" key="2">
    <source>
        <dbReference type="ARBA" id="ARBA00023002"/>
    </source>
</evidence>
<dbReference type="PANTHER" id="PTHR42760:SF37">
    <property type="entry name" value="CLAVALDEHYDE DEHYDROGENASE"/>
    <property type="match status" value="1"/>
</dbReference>
<dbReference type="AlphaFoldDB" id="A0A2T0LEJ7"/>
<dbReference type="EMBL" id="PVNE01000014">
    <property type="protein sequence ID" value="PRX40352.1"/>
    <property type="molecule type" value="Genomic_DNA"/>
</dbReference>
<name>A0A2T0LEJ7_9BACL</name>
<dbReference type="RefSeq" id="WP_106345357.1">
    <property type="nucleotide sequence ID" value="NZ_PVNE01000014.1"/>
</dbReference>
<organism evidence="5 6">
    <name type="scientific">Planifilum fimeticola</name>
    <dbReference type="NCBI Taxonomy" id="201975"/>
    <lineage>
        <taxon>Bacteria</taxon>
        <taxon>Bacillati</taxon>
        <taxon>Bacillota</taxon>
        <taxon>Bacilli</taxon>
        <taxon>Bacillales</taxon>
        <taxon>Thermoactinomycetaceae</taxon>
        <taxon>Planifilum</taxon>
    </lineage>
</organism>
<dbReference type="CDD" id="cd05233">
    <property type="entry name" value="SDR_c"/>
    <property type="match status" value="1"/>
</dbReference>
<dbReference type="GO" id="GO:0016616">
    <property type="term" value="F:oxidoreductase activity, acting on the CH-OH group of donors, NAD or NADP as acceptor"/>
    <property type="evidence" value="ECO:0007669"/>
    <property type="project" value="TreeGrafter"/>
</dbReference>
<feature type="region of interest" description="Disordered" evidence="4">
    <location>
        <begin position="230"/>
        <end position="263"/>
    </location>
</feature>
<dbReference type="OrthoDB" id="9808814at2"/>
<dbReference type="PROSITE" id="PS00061">
    <property type="entry name" value="ADH_SHORT"/>
    <property type="match status" value="1"/>
</dbReference>
<dbReference type="InterPro" id="IPR002347">
    <property type="entry name" value="SDR_fam"/>
</dbReference>
<dbReference type="SUPFAM" id="SSF51735">
    <property type="entry name" value="NAD(P)-binding Rossmann-fold domains"/>
    <property type="match status" value="1"/>
</dbReference>
<sequence>MSTCLITGASRGIGRAIAIKLSEREDFQNFVLLSRSQKGLEETKRLMNPKKRVDLYSVDVTRFEEIQKIVDQVIRDYGRIDYLLNVAGYAEPKSLLETTIDNWTQTYLINVHSLFFITREVVKHMKKTGGKILNVASTAGMSSRPGWLAYSSSKAAVISMSQTLSDELAEYGIKVYCISPGRCATELRRILAPDEDQSKIMQPEHVADVVNNLLSESGICLDGQNIVIRQQQQPKKKAEPSDAEPKKKAEDKAEEKLEKEITA</sequence>
<feature type="compositionally biased region" description="Basic and acidic residues" evidence="4">
    <location>
        <begin position="236"/>
        <end position="263"/>
    </location>
</feature>
<evidence type="ECO:0000256" key="3">
    <source>
        <dbReference type="RuleBase" id="RU000363"/>
    </source>
</evidence>
<accession>A0A2T0LEJ7</accession>
<evidence type="ECO:0000256" key="1">
    <source>
        <dbReference type="ARBA" id="ARBA00006484"/>
    </source>
</evidence>
<evidence type="ECO:0000256" key="4">
    <source>
        <dbReference type="SAM" id="MobiDB-lite"/>
    </source>
</evidence>
<gene>
    <name evidence="5" type="ORF">CLV97_11440</name>
</gene>
<dbReference type="Pfam" id="PF00106">
    <property type="entry name" value="adh_short"/>
    <property type="match status" value="1"/>
</dbReference>
<proteinExistence type="inferred from homology"/>
<keyword evidence="2" id="KW-0560">Oxidoreductase</keyword>
<comment type="caution">
    <text evidence="5">The sequence shown here is derived from an EMBL/GenBank/DDBJ whole genome shotgun (WGS) entry which is preliminary data.</text>
</comment>
<dbReference type="PANTHER" id="PTHR42760">
    <property type="entry name" value="SHORT-CHAIN DEHYDROGENASES/REDUCTASES FAMILY MEMBER"/>
    <property type="match status" value="1"/>
</dbReference>
<protein>
    <submittedName>
        <fullName evidence="5">3-oxoacyl-[acyl-carrier protein] reductase</fullName>
    </submittedName>
</protein>
<evidence type="ECO:0000313" key="6">
    <source>
        <dbReference type="Proteomes" id="UP000237797"/>
    </source>
</evidence>
<keyword evidence="6" id="KW-1185">Reference proteome</keyword>
<evidence type="ECO:0000313" key="5">
    <source>
        <dbReference type="EMBL" id="PRX40352.1"/>
    </source>
</evidence>